<dbReference type="Proteomes" id="UP000006201">
    <property type="component" value="Unassembled WGS sequence"/>
</dbReference>
<comment type="caution">
    <text evidence="2">The sequence shown here is derived from an EMBL/GenBank/DDBJ whole genome shotgun (WGS) entry which is preliminary data.</text>
</comment>
<keyword evidence="1" id="KW-0812">Transmembrane</keyword>
<dbReference type="PANTHER" id="PTHR37314:SF4">
    <property type="entry name" value="UPF0700 TRANSMEMBRANE PROTEIN YOAK"/>
    <property type="match status" value="1"/>
</dbReference>
<reference evidence="2 3" key="1">
    <citation type="submission" date="2006-02" db="EMBL/GenBank/DDBJ databases">
        <authorList>
            <person name="Moran M.A."/>
            <person name="Kjelleberg S."/>
            <person name="Egan S."/>
            <person name="Saunders N."/>
            <person name="Thomas T."/>
            <person name="Ferriera S."/>
            <person name="Johnson J."/>
            <person name="Kravitz S."/>
            <person name="Halpern A."/>
            <person name="Remington K."/>
            <person name="Beeson K."/>
            <person name="Tran B."/>
            <person name="Rogers Y.-H."/>
            <person name="Friedman R."/>
            <person name="Venter J.C."/>
        </authorList>
    </citation>
    <scope>NUCLEOTIDE SEQUENCE [LARGE SCALE GENOMIC DNA]</scope>
    <source>
        <strain evidence="2 3">D2</strain>
    </source>
</reference>
<dbReference type="InterPro" id="IPR010699">
    <property type="entry name" value="DUF1275"/>
</dbReference>
<keyword evidence="3" id="KW-1185">Reference proteome</keyword>
<keyword evidence="1" id="KW-0472">Membrane</keyword>
<feature type="transmembrane region" description="Helical" evidence="1">
    <location>
        <begin position="12"/>
        <end position="31"/>
    </location>
</feature>
<organism evidence="2 3">
    <name type="scientific">Pseudoalteromonas tunicata D2</name>
    <dbReference type="NCBI Taxonomy" id="87626"/>
    <lineage>
        <taxon>Bacteria</taxon>
        <taxon>Pseudomonadati</taxon>
        <taxon>Pseudomonadota</taxon>
        <taxon>Gammaproteobacteria</taxon>
        <taxon>Alteromonadales</taxon>
        <taxon>Pseudoalteromonadaceae</taxon>
        <taxon>Pseudoalteromonas</taxon>
    </lineage>
</organism>
<dbReference type="Pfam" id="PF06912">
    <property type="entry name" value="DUF1275"/>
    <property type="match status" value="1"/>
</dbReference>
<feature type="transmembrane region" description="Helical" evidence="1">
    <location>
        <begin position="92"/>
        <end position="109"/>
    </location>
</feature>
<evidence type="ECO:0008006" key="4">
    <source>
        <dbReference type="Google" id="ProtNLM"/>
    </source>
</evidence>
<sequence length="221" mass="23574">MITKLPRWVEYGAFILALVAGNVNAIGLIGFQHQSISHLSGSATLLGIGLVNASLEQVIHLLGVLLSFMLGAALSGLMLSGHSLKLGRHYDSLLVIEAGLLALSIYLLSADLSWGHFSASAACGLQNALATTYSGAIVRTTHVTGIFTDLGLMFGAKLRGEPFDKRKAILFLLIIIGFILGGVLGAWLYAYWLFMALAVPATICLLLALAYRLYNARIESV</sequence>
<keyword evidence="1" id="KW-1133">Transmembrane helix</keyword>
<dbReference type="EMBL" id="AAOH01000001">
    <property type="protein sequence ID" value="EAR30021.1"/>
    <property type="molecule type" value="Genomic_DNA"/>
</dbReference>
<protein>
    <recommendedName>
        <fullName evidence="4">Transmembrane protein</fullName>
    </recommendedName>
</protein>
<dbReference type="AlphaFoldDB" id="A4C389"/>
<dbReference type="eggNOG" id="COG3619">
    <property type="taxonomic scope" value="Bacteria"/>
</dbReference>
<evidence type="ECO:0000256" key="1">
    <source>
        <dbReference type="SAM" id="Phobius"/>
    </source>
</evidence>
<dbReference type="HOGENOM" id="CLU_073333_1_1_6"/>
<evidence type="ECO:0000313" key="2">
    <source>
        <dbReference type="EMBL" id="EAR30021.1"/>
    </source>
</evidence>
<dbReference type="OrthoDB" id="270162at2"/>
<feature type="transmembrane region" description="Helical" evidence="1">
    <location>
        <begin position="194"/>
        <end position="214"/>
    </location>
</feature>
<feature type="transmembrane region" description="Helical" evidence="1">
    <location>
        <begin position="61"/>
        <end position="80"/>
    </location>
</feature>
<name>A4C389_9GAMM</name>
<proteinExistence type="predicted"/>
<feature type="transmembrane region" description="Helical" evidence="1">
    <location>
        <begin position="168"/>
        <end position="188"/>
    </location>
</feature>
<feature type="transmembrane region" description="Helical" evidence="1">
    <location>
        <begin position="136"/>
        <end position="156"/>
    </location>
</feature>
<dbReference type="PANTHER" id="PTHR37314">
    <property type="entry name" value="SLR0142 PROTEIN"/>
    <property type="match status" value="1"/>
</dbReference>
<gene>
    <name evidence="2" type="ORF">PTD2_00591</name>
</gene>
<evidence type="ECO:0000313" key="3">
    <source>
        <dbReference type="Proteomes" id="UP000006201"/>
    </source>
</evidence>
<accession>A4C389</accession>
<dbReference type="RefSeq" id="WP_009836322.1">
    <property type="nucleotide sequence ID" value="NZ_AAOH01000001.1"/>
</dbReference>
<dbReference type="STRING" id="87626.PTD2_00591"/>